<reference evidence="2 3" key="1">
    <citation type="submission" date="2013-02" db="EMBL/GenBank/DDBJ databases">
        <title>The Genome Sequence of Acinetobacter sp. ANC 3862.</title>
        <authorList>
            <consortium name="The Broad Institute Genome Sequencing Platform"/>
            <consortium name="The Broad Institute Genome Sequencing Center for Infectious Disease"/>
            <person name="Cerqueira G."/>
            <person name="Feldgarden M."/>
            <person name="Courvalin P."/>
            <person name="Perichon B."/>
            <person name="Grillot-Courvalin C."/>
            <person name="Clermont D."/>
            <person name="Rocha E."/>
            <person name="Yoon E.-J."/>
            <person name="Nemec A."/>
            <person name="Walker B."/>
            <person name="Young S.K."/>
            <person name="Zeng Q."/>
            <person name="Gargeya S."/>
            <person name="Fitzgerald M."/>
            <person name="Haas B."/>
            <person name="Abouelleil A."/>
            <person name="Alvarado L."/>
            <person name="Arachchi H.M."/>
            <person name="Berlin A.M."/>
            <person name="Chapman S.B."/>
            <person name="Dewar J."/>
            <person name="Goldberg J."/>
            <person name="Griggs A."/>
            <person name="Gujja S."/>
            <person name="Hansen M."/>
            <person name="Howarth C."/>
            <person name="Imamovic A."/>
            <person name="Larimer J."/>
            <person name="McCowan C."/>
            <person name="Murphy C."/>
            <person name="Neiman D."/>
            <person name="Pearson M."/>
            <person name="Priest M."/>
            <person name="Roberts A."/>
            <person name="Saif S."/>
            <person name="Shea T."/>
            <person name="Sisk P."/>
            <person name="Sykes S."/>
            <person name="Wortman J."/>
            <person name="Nusbaum C."/>
            <person name="Birren B."/>
        </authorList>
    </citation>
    <scope>NUCLEOTIDE SEQUENCE [LARGE SCALE GENOMIC DNA]</scope>
    <source>
        <strain evidence="2 3">ANC 3862</strain>
    </source>
</reference>
<dbReference type="STRING" id="1217705.F900_01905"/>
<dbReference type="HOGENOM" id="CLU_140152_0_0_6"/>
<name>N9N5K6_9GAMM</name>
<evidence type="ECO:0000313" key="3">
    <source>
        <dbReference type="Proteomes" id="UP000013248"/>
    </source>
</evidence>
<keyword evidence="1" id="KW-1133">Transmembrane helix</keyword>
<feature type="transmembrane region" description="Helical" evidence="1">
    <location>
        <begin position="12"/>
        <end position="36"/>
    </location>
</feature>
<proteinExistence type="predicted"/>
<evidence type="ECO:0000313" key="2">
    <source>
        <dbReference type="EMBL" id="ENX00921.1"/>
    </source>
</evidence>
<keyword evidence="1" id="KW-0472">Membrane</keyword>
<comment type="caution">
    <text evidence="2">The sequence shown here is derived from an EMBL/GenBank/DDBJ whole genome shotgun (WGS) entry which is preliminary data.</text>
</comment>
<evidence type="ECO:0000256" key="1">
    <source>
        <dbReference type="SAM" id="Phobius"/>
    </source>
</evidence>
<dbReference type="Proteomes" id="UP000013248">
    <property type="component" value="Unassembled WGS sequence"/>
</dbReference>
<dbReference type="AlphaFoldDB" id="N9N5K6"/>
<dbReference type="PATRIC" id="fig|1217705.3.peg.1853"/>
<protein>
    <submittedName>
        <fullName evidence="2">Uncharacterized protein</fullName>
    </submittedName>
</protein>
<accession>N9N5K6</accession>
<gene>
    <name evidence="2" type="ORF">F900_01905</name>
</gene>
<keyword evidence="1" id="KW-0812">Transmembrane</keyword>
<dbReference type="EMBL" id="APRP01000018">
    <property type="protein sequence ID" value="ENX00921.1"/>
    <property type="molecule type" value="Genomic_DNA"/>
</dbReference>
<sequence length="141" mass="15346">MKQSSLLNNPAFRFTAGAIGTWIVITISLFLALVAYNNKASASAKPAPIPANQFEFVSEFEVMGAHLSPKSSDAMIKLGGFYIPVKFTFDTEPKVEITSLEIGEITDINGHGYNDFTIHQDHKAINAALVAYINKRKVGAI</sequence>
<organism evidence="2 3">
    <name type="scientific">Acinetobacter modestus</name>
    <dbReference type="NCBI Taxonomy" id="1776740"/>
    <lineage>
        <taxon>Bacteria</taxon>
        <taxon>Pseudomonadati</taxon>
        <taxon>Pseudomonadota</taxon>
        <taxon>Gammaproteobacteria</taxon>
        <taxon>Moraxellales</taxon>
        <taxon>Moraxellaceae</taxon>
        <taxon>Acinetobacter</taxon>
    </lineage>
</organism>
<dbReference type="RefSeq" id="WP_005217011.1">
    <property type="nucleotide sequence ID" value="NZ_KB850089.1"/>
</dbReference>